<reference evidence="3 4" key="1">
    <citation type="submission" date="2024-08" db="EMBL/GenBank/DDBJ databases">
        <title>Clostridium lapicellarii sp. nov., and Clostridium renhuaiense sp. nov., two species isolated from the mud in a fermentation cellar used for producing sauce-flavour Chinese liquors.</title>
        <authorList>
            <person name="Yang F."/>
            <person name="Wang H."/>
            <person name="Chen L.Q."/>
            <person name="Zhou N."/>
            <person name="Lu J.J."/>
            <person name="Pu X.X."/>
            <person name="Wan B."/>
            <person name="Wang L."/>
            <person name="Liu S.J."/>
        </authorList>
    </citation>
    <scope>NUCLEOTIDE SEQUENCE [LARGE SCALE GENOMIC DNA]</scope>
    <source>
        <strain evidence="3 4">MT-5</strain>
    </source>
</reference>
<dbReference type="SUPFAM" id="SSF53187">
    <property type="entry name" value="Zn-dependent exopeptidases"/>
    <property type="match status" value="1"/>
</dbReference>
<accession>A0ABV4BLP1</accession>
<proteinExistence type="inferred from homology"/>
<dbReference type="InterPro" id="IPR017144">
    <property type="entry name" value="Xaa-Arg_dipeptidase"/>
</dbReference>
<dbReference type="PANTHER" id="PTHR30575">
    <property type="entry name" value="PEPTIDASE M20"/>
    <property type="match status" value="1"/>
</dbReference>
<dbReference type="Gene3D" id="3.40.630.10">
    <property type="entry name" value="Zn peptidases"/>
    <property type="match status" value="1"/>
</dbReference>
<dbReference type="Pfam" id="PF07687">
    <property type="entry name" value="M20_dimer"/>
    <property type="match status" value="1"/>
</dbReference>
<sequence>MDTEEIKKLKQLVCKTIDDNSEKIINFSKSVEKEPELGFKEKKTSGKVKNIFDEIGLNYKDGLALTGVKAKLKDKYDGINVAVLGELDAVICRGNKNTDPETGAAHTCGHHLQLGALIGSAIGLKLSGVSGKLDGNVTFMAVPSEECIEFAYRQKLMQQGKIHFLGGKQELIYQGEFDDVDIAMMMHSMKNCPNPAVVLGKSSNGFLAKTIQYIGKAAHAAEAPEQGVNALNAAMIGLMGVNALRETFKDEDYIRFHPIITKGGDVVNSIPDDVRIESYVRARTIDAMVKTNKKVDRALKAGGDAVGAKTVIKTIPGYLPLECSQELSDVYRNNCSGLLPEDSILDGGHFFASTDMGDVSQLIPSIHPYIGGVSGSLHEKDFNVEDYYAACVLPAKLFATTIVDLLVNGAQKGKDVVENFKPKLSKNEYLKVVNGFNKVIEGEGQW</sequence>
<feature type="domain" description="Peptidase M20 dimerisation" evidence="2">
    <location>
        <begin position="208"/>
        <end position="301"/>
    </location>
</feature>
<dbReference type="Proteomes" id="UP001564657">
    <property type="component" value="Unassembled WGS sequence"/>
</dbReference>
<dbReference type="RefSeq" id="WP_369703733.1">
    <property type="nucleotide sequence ID" value="NZ_JBGEWD010000004.1"/>
</dbReference>
<comment type="similarity">
    <text evidence="1">Belongs to the peptidase M20A family.</text>
</comment>
<evidence type="ECO:0000313" key="4">
    <source>
        <dbReference type="Proteomes" id="UP001564657"/>
    </source>
</evidence>
<comment type="caution">
    <text evidence="3">The sequence shown here is derived from an EMBL/GenBank/DDBJ whole genome shotgun (WGS) entry which is preliminary data.</text>
</comment>
<dbReference type="SUPFAM" id="SSF55031">
    <property type="entry name" value="Bacterial exopeptidase dimerisation domain"/>
    <property type="match status" value="1"/>
</dbReference>
<name>A0ABV4BLP1_9CLOT</name>
<evidence type="ECO:0000313" key="3">
    <source>
        <dbReference type="EMBL" id="MEY7999709.1"/>
    </source>
</evidence>
<dbReference type="InterPro" id="IPR002933">
    <property type="entry name" value="Peptidase_M20"/>
</dbReference>
<dbReference type="Gene3D" id="3.30.70.360">
    <property type="match status" value="1"/>
</dbReference>
<protein>
    <recommendedName>
        <fullName evidence="1">Peptidase M20 domain-containing protein 2</fullName>
    </recommendedName>
</protein>
<dbReference type="PANTHER" id="PTHR30575:SF3">
    <property type="entry name" value="PEPTIDASE M20 DIMERISATION DOMAIN-CONTAINING PROTEIN"/>
    <property type="match status" value="1"/>
</dbReference>
<dbReference type="Pfam" id="PF01546">
    <property type="entry name" value="Peptidase_M20"/>
    <property type="match status" value="1"/>
</dbReference>
<dbReference type="InterPro" id="IPR052030">
    <property type="entry name" value="Peptidase_M20/M20A_hydrolases"/>
</dbReference>
<evidence type="ECO:0000256" key="1">
    <source>
        <dbReference type="PIRNR" id="PIRNR037226"/>
    </source>
</evidence>
<dbReference type="InterPro" id="IPR036264">
    <property type="entry name" value="Bact_exopeptidase_dim_dom"/>
</dbReference>
<keyword evidence="4" id="KW-1185">Reference proteome</keyword>
<dbReference type="InterPro" id="IPR011650">
    <property type="entry name" value="Peptidase_M20_dimer"/>
</dbReference>
<dbReference type="PIRSF" id="PIRSF037226">
    <property type="entry name" value="Amidohydrolase_ACY1L2_prd"/>
    <property type="match status" value="1"/>
</dbReference>
<dbReference type="EMBL" id="JBGEWD010000004">
    <property type="protein sequence ID" value="MEY7999709.1"/>
    <property type="molecule type" value="Genomic_DNA"/>
</dbReference>
<evidence type="ECO:0000259" key="2">
    <source>
        <dbReference type="Pfam" id="PF07687"/>
    </source>
</evidence>
<organism evidence="3 4">
    <name type="scientific">Clostridium moutaii</name>
    <dbReference type="NCBI Taxonomy" id="3240932"/>
    <lineage>
        <taxon>Bacteria</taxon>
        <taxon>Bacillati</taxon>
        <taxon>Bacillota</taxon>
        <taxon>Clostridia</taxon>
        <taxon>Eubacteriales</taxon>
        <taxon>Clostridiaceae</taxon>
        <taxon>Clostridium</taxon>
    </lineage>
</organism>
<gene>
    <name evidence="3" type="ORF">AB8U03_05720</name>
</gene>